<evidence type="ECO:0000256" key="3">
    <source>
        <dbReference type="SAM" id="SignalP"/>
    </source>
</evidence>
<feature type="region of interest" description="Disordered" evidence="1">
    <location>
        <begin position="190"/>
        <end position="232"/>
    </location>
</feature>
<dbReference type="STRING" id="235985.SAMN05414137_11074"/>
<evidence type="ECO:0000256" key="1">
    <source>
        <dbReference type="SAM" id="MobiDB-lite"/>
    </source>
</evidence>
<feature type="compositionally biased region" description="Polar residues" evidence="1">
    <location>
        <begin position="190"/>
        <end position="200"/>
    </location>
</feature>
<name>A0A1H7RDI7_STRJI</name>
<reference evidence="5" key="1">
    <citation type="submission" date="2016-10" db="EMBL/GenBank/DDBJ databases">
        <authorList>
            <person name="Varghese N."/>
        </authorList>
    </citation>
    <scope>NUCLEOTIDE SEQUENCE [LARGE SCALE GENOMIC DNA]</scope>
    <source>
        <strain evidence="5">DSM 45096 / BCRC 16803 / CGMCC 4.1857 / CIP 109030 / JCM 12277 / KCTC 19219 / NBRC 100920 / 33214</strain>
    </source>
</reference>
<evidence type="ECO:0008006" key="6">
    <source>
        <dbReference type="Google" id="ProtNLM"/>
    </source>
</evidence>
<feature type="signal peptide" evidence="3">
    <location>
        <begin position="1"/>
        <end position="28"/>
    </location>
</feature>
<feature type="chain" id="PRO_5010183801" description="Peptidase" evidence="3">
    <location>
        <begin position="29"/>
        <end position="279"/>
    </location>
</feature>
<gene>
    <name evidence="4" type="ORF">SAMN05414137_11074</name>
</gene>
<feature type="transmembrane region" description="Helical" evidence="2">
    <location>
        <begin position="250"/>
        <end position="270"/>
    </location>
</feature>
<dbReference type="AlphaFoldDB" id="A0A1H7RDI7"/>
<keyword evidence="2" id="KW-0472">Membrane</keyword>
<dbReference type="Proteomes" id="UP000183015">
    <property type="component" value="Unassembled WGS sequence"/>
</dbReference>
<sequence length="279" mass="28275">MTDMPRLLRAAGVLTLLALPFLGGTAHADTPSPSPSGSTATTAPAGTTFRTAGSLVPGQNAQATGAVGDYFYWSFQAQAGQAPTVTATVQLPTRAAGQGAESWRLDLYDGLRRAQPCVAGSPQAQATADAASVQLSCTLPTIRSWAETWSDDPLPGTYYIRLTVGTLAEQDLGLPVSAQLTLATASVSSVPADGSLSTPLTLPAGGPSSTGAGASGTTASASPAPTTADAATGSSPGFFSRLFSGGNARWWWTGAGAVTASLTGVLGFTLTRHPRRWFS</sequence>
<organism evidence="4 5">
    <name type="scientific">Streptacidiphilus jiangxiensis</name>
    <dbReference type="NCBI Taxonomy" id="235985"/>
    <lineage>
        <taxon>Bacteria</taxon>
        <taxon>Bacillati</taxon>
        <taxon>Actinomycetota</taxon>
        <taxon>Actinomycetes</taxon>
        <taxon>Kitasatosporales</taxon>
        <taxon>Streptomycetaceae</taxon>
        <taxon>Streptacidiphilus</taxon>
    </lineage>
</organism>
<feature type="region of interest" description="Disordered" evidence="1">
    <location>
        <begin position="27"/>
        <end position="55"/>
    </location>
</feature>
<protein>
    <recommendedName>
        <fullName evidence="6">Peptidase</fullName>
    </recommendedName>
</protein>
<accession>A0A1H7RDI7</accession>
<dbReference type="EMBL" id="FOAZ01000010">
    <property type="protein sequence ID" value="SEL58336.1"/>
    <property type="molecule type" value="Genomic_DNA"/>
</dbReference>
<dbReference type="eggNOG" id="ENOG5033S1J">
    <property type="taxonomic scope" value="Bacteria"/>
</dbReference>
<feature type="compositionally biased region" description="Low complexity" evidence="1">
    <location>
        <begin position="203"/>
        <end position="232"/>
    </location>
</feature>
<evidence type="ECO:0000313" key="4">
    <source>
        <dbReference type="EMBL" id="SEL58336.1"/>
    </source>
</evidence>
<proteinExistence type="predicted"/>
<keyword evidence="2" id="KW-0812">Transmembrane</keyword>
<keyword evidence="3" id="KW-0732">Signal</keyword>
<feature type="compositionally biased region" description="Low complexity" evidence="1">
    <location>
        <begin position="35"/>
        <end position="53"/>
    </location>
</feature>
<evidence type="ECO:0000256" key="2">
    <source>
        <dbReference type="SAM" id="Phobius"/>
    </source>
</evidence>
<keyword evidence="2" id="KW-1133">Transmembrane helix</keyword>
<evidence type="ECO:0000313" key="5">
    <source>
        <dbReference type="Proteomes" id="UP000183015"/>
    </source>
</evidence>
<keyword evidence="5" id="KW-1185">Reference proteome</keyword>